<protein>
    <submittedName>
        <fullName evidence="1">Uncharacterized protein</fullName>
    </submittedName>
</protein>
<evidence type="ECO:0000313" key="2">
    <source>
        <dbReference type="Proteomes" id="UP000034325"/>
    </source>
</evidence>
<organism evidence="1 2">
    <name type="scientific">Candidatus Woesebacteria bacterium GW2011_GWA1_39_12</name>
    <dbReference type="NCBI Taxonomy" id="1618549"/>
    <lineage>
        <taxon>Bacteria</taxon>
        <taxon>Candidatus Woeseibacteriota</taxon>
    </lineage>
</organism>
<accession>A0A0G0PDB2</accession>
<proteinExistence type="predicted"/>
<dbReference type="Proteomes" id="UP000034325">
    <property type="component" value="Unassembled WGS sequence"/>
</dbReference>
<dbReference type="AlphaFoldDB" id="A0A0G0PDB2"/>
<reference evidence="1 2" key="1">
    <citation type="journal article" date="2015" name="Nature">
        <title>rRNA introns, odd ribosomes, and small enigmatic genomes across a large radiation of phyla.</title>
        <authorList>
            <person name="Brown C.T."/>
            <person name="Hug L.A."/>
            <person name="Thomas B.C."/>
            <person name="Sharon I."/>
            <person name="Castelle C.J."/>
            <person name="Singh A."/>
            <person name="Wilkins M.J."/>
            <person name="Williams K.H."/>
            <person name="Banfield J.F."/>
        </authorList>
    </citation>
    <scope>NUCLEOTIDE SEQUENCE [LARGE SCALE GENOMIC DNA]</scope>
</reference>
<sequence length="80" mass="9101">MFIIMIFLPLLILLGSIFQGVAMFRTSLVYSYGIGYWGPLARDGIWHEALIGQLTKSVFPENPGLAGVKLENYHYFYDLL</sequence>
<gene>
    <name evidence="1" type="ORF">UT23_C0039G0001</name>
</gene>
<evidence type="ECO:0000313" key="1">
    <source>
        <dbReference type="EMBL" id="KKQ96144.1"/>
    </source>
</evidence>
<dbReference type="EMBL" id="LBWA01000039">
    <property type="protein sequence ID" value="KKQ96144.1"/>
    <property type="molecule type" value="Genomic_DNA"/>
</dbReference>
<feature type="non-terminal residue" evidence="1">
    <location>
        <position position="80"/>
    </location>
</feature>
<comment type="caution">
    <text evidence="1">The sequence shown here is derived from an EMBL/GenBank/DDBJ whole genome shotgun (WGS) entry which is preliminary data.</text>
</comment>
<name>A0A0G0PDB2_9BACT</name>